<gene>
    <name evidence="1" type="ORF">AB205_0066610</name>
</gene>
<name>A0A2G9RV19_AQUCT</name>
<evidence type="ECO:0000313" key="2">
    <source>
        <dbReference type="Proteomes" id="UP000228934"/>
    </source>
</evidence>
<organism evidence="1 2">
    <name type="scientific">Aquarana catesbeiana</name>
    <name type="common">American bullfrog</name>
    <name type="synonym">Rana catesbeiana</name>
    <dbReference type="NCBI Taxonomy" id="8400"/>
    <lineage>
        <taxon>Eukaryota</taxon>
        <taxon>Metazoa</taxon>
        <taxon>Chordata</taxon>
        <taxon>Craniata</taxon>
        <taxon>Vertebrata</taxon>
        <taxon>Euteleostomi</taxon>
        <taxon>Amphibia</taxon>
        <taxon>Batrachia</taxon>
        <taxon>Anura</taxon>
        <taxon>Neobatrachia</taxon>
        <taxon>Ranoidea</taxon>
        <taxon>Ranidae</taxon>
        <taxon>Aquarana</taxon>
    </lineage>
</organism>
<proteinExistence type="predicted"/>
<dbReference type="Proteomes" id="UP000228934">
    <property type="component" value="Unassembled WGS sequence"/>
</dbReference>
<protein>
    <submittedName>
        <fullName evidence="1">Uncharacterized protein</fullName>
    </submittedName>
</protein>
<evidence type="ECO:0000313" key="1">
    <source>
        <dbReference type="EMBL" id="PIO31063.1"/>
    </source>
</evidence>
<sequence length="72" mass="8405">IYIYIYIYQVQSLLFERTFRLLGYIRTAIWIPHRYVYCNSVCIKNNVGLTATLKISALIAPWGVPKYLSKAC</sequence>
<accession>A0A2G9RV19</accession>
<dbReference type="AlphaFoldDB" id="A0A2G9RV19"/>
<dbReference type="EMBL" id="KV933089">
    <property type="protein sequence ID" value="PIO31063.1"/>
    <property type="molecule type" value="Genomic_DNA"/>
</dbReference>
<keyword evidence="2" id="KW-1185">Reference proteome</keyword>
<reference evidence="2" key="1">
    <citation type="journal article" date="2017" name="Nat. Commun.">
        <title>The North American bullfrog draft genome provides insight into hormonal regulation of long noncoding RNA.</title>
        <authorList>
            <person name="Hammond S.A."/>
            <person name="Warren R.L."/>
            <person name="Vandervalk B.P."/>
            <person name="Kucuk E."/>
            <person name="Khan H."/>
            <person name="Gibb E.A."/>
            <person name="Pandoh P."/>
            <person name="Kirk H."/>
            <person name="Zhao Y."/>
            <person name="Jones M."/>
            <person name="Mungall A.J."/>
            <person name="Coope R."/>
            <person name="Pleasance S."/>
            <person name="Moore R.A."/>
            <person name="Holt R.A."/>
            <person name="Round J.M."/>
            <person name="Ohora S."/>
            <person name="Walle B.V."/>
            <person name="Veldhoen N."/>
            <person name="Helbing C.C."/>
            <person name="Birol I."/>
        </authorList>
    </citation>
    <scope>NUCLEOTIDE SEQUENCE [LARGE SCALE GENOMIC DNA]</scope>
</reference>
<feature type="non-terminal residue" evidence="1">
    <location>
        <position position="1"/>
    </location>
</feature>